<evidence type="ECO:0000313" key="3">
    <source>
        <dbReference type="Proteomes" id="UP000076407"/>
    </source>
</evidence>
<proteinExistence type="predicted"/>
<feature type="compositionally biased region" description="Basic and acidic residues" evidence="1">
    <location>
        <begin position="1"/>
        <end position="11"/>
    </location>
</feature>
<dbReference type="EnsemblMetazoa" id="AQUA014237-RA">
    <property type="protein sequence ID" value="AQUA014237-PA"/>
    <property type="gene ID" value="AQUA014237"/>
</dbReference>
<dbReference type="VEuPathDB" id="VectorBase:AQUA014237"/>
<organism evidence="2 3">
    <name type="scientific">Anopheles quadriannulatus</name>
    <name type="common">Mosquito</name>
    <dbReference type="NCBI Taxonomy" id="34691"/>
    <lineage>
        <taxon>Eukaryota</taxon>
        <taxon>Metazoa</taxon>
        <taxon>Ecdysozoa</taxon>
        <taxon>Arthropoda</taxon>
        <taxon>Hexapoda</taxon>
        <taxon>Insecta</taxon>
        <taxon>Pterygota</taxon>
        <taxon>Neoptera</taxon>
        <taxon>Endopterygota</taxon>
        <taxon>Diptera</taxon>
        <taxon>Nematocera</taxon>
        <taxon>Culicoidea</taxon>
        <taxon>Culicidae</taxon>
        <taxon>Anophelinae</taxon>
        <taxon>Anopheles</taxon>
    </lineage>
</organism>
<evidence type="ECO:0000256" key="1">
    <source>
        <dbReference type="SAM" id="MobiDB-lite"/>
    </source>
</evidence>
<accession>A0A182XQV2</accession>
<sequence length="78" mass="9488">MHEKYKKEHSNRTRITQKRKVFNKYHKSDKERKRKRGREREIKANNQQSEIEQKHIYNNKLKKKSSISTCIMLSNATA</sequence>
<dbReference type="Proteomes" id="UP000076407">
    <property type="component" value="Unassembled WGS sequence"/>
</dbReference>
<dbReference type="AlphaFoldDB" id="A0A182XQV2"/>
<protein>
    <submittedName>
        <fullName evidence="2">Uncharacterized protein</fullName>
    </submittedName>
</protein>
<keyword evidence="3" id="KW-1185">Reference proteome</keyword>
<name>A0A182XQV2_ANOQN</name>
<evidence type="ECO:0000313" key="2">
    <source>
        <dbReference type="EnsemblMetazoa" id="AQUA014237-PA"/>
    </source>
</evidence>
<feature type="region of interest" description="Disordered" evidence="1">
    <location>
        <begin position="1"/>
        <end position="51"/>
    </location>
</feature>
<reference evidence="2" key="1">
    <citation type="submission" date="2020-05" db="UniProtKB">
        <authorList>
            <consortium name="EnsemblMetazoa"/>
        </authorList>
    </citation>
    <scope>IDENTIFICATION</scope>
    <source>
        <strain evidence="2">SANGQUA</strain>
    </source>
</reference>
<feature type="compositionally biased region" description="Basic residues" evidence="1">
    <location>
        <begin position="15"/>
        <end position="25"/>
    </location>
</feature>